<dbReference type="AlphaFoldDB" id="A0ABD2KJQ9"/>
<proteinExistence type="predicted"/>
<dbReference type="EMBL" id="JBICBT010000743">
    <property type="protein sequence ID" value="KAL3102979.1"/>
    <property type="molecule type" value="Genomic_DNA"/>
</dbReference>
<accession>A0ABD2KJQ9</accession>
<organism evidence="2 3">
    <name type="scientific">Heterodera trifolii</name>
    <dbReference type="NCBI Taxonomy" id="157864"/>
    <lineage>
        <taxon>Eukaryota</taxon>
        <taxon>Metazoa</taxon>
        <taxon>Ecdysozoa</taxon>
        <taxon>Nematoda</taxon>
        <taxon>Chromadorea</taxon>
        <taxon>Rhabditida</taxon>
        <taxon>Tylenchina</taxon>
        <taxon>Tylenchomorpha</taxon>
        <taxon>Tylenchoidea</taxon>
        <taxon>Heteroderidae</taxon>
        <taxon>Heteroderinae</taxon>
        <taxon>Heterodera</taxon>
    </lineage>
</organism>
<dbReference type="Proteomes" id="UP001620626">
    <property type="component" value="Unassembled WGS sequence"/>
</dbReference>
<sequence length="365" mass="41297">MKPHFSTKHFVHHVEQLGKRLFTVTYDLKILSPNFAPGDLFGHLLAQNKLPLPFYKEVRVKFEFVRDETRKFDAKLVALRIENALKTGENLDDTLLGAGANSSADDFGTSNCDSSFKAVTGNADNEAESLFEEQFRHVMRNASMVELSKLITAESRMTKEMRSLVRARNFEVGRIKLTCEQTLAQSVAYATEFDKHSYEISMLNEKLRQVSINYSHQIEALTRISSVGPHNFASLVSSFSCADDTFVHLSFISQCFCTGTPTNHHSFHDHLKSHVTFMRFENYGPTPTTFSDIASIHRQPVATSKVSPLRASPFALFLGPNYACRNHAPKSRSQNHAAKITQPKSRMQPTNLQKKKKRRLVQLIN</sequence>
<reference evidence="2 3" key="1">
    <citation type="submission" date="2024-10" db="EMBL/GenBank/DDBJ databases">
        <authorList>
            <person name="Kim D."/>
        </authorList>
    </citation>
    <scope>NUCLEOTIDE SEQUENCE [LARGE SCALE GENOMIC DNA]</scope>
    <source>
        <strain evidence="2">BH-2024</strain>
    </source>
</reference>
<protein>
    <submittedName>
        <fullName evidence="2">Uncharacterized protein</fullName>
    </submittedName>
</protein>
<keyword evidence="3" id="KW-1185">Reference proteome</keyword>
<evidence type="ECO:0000256" key="1">
    <source>
        <dbReference type="SAM" id="MobiDB-lite"/>
    </source>
</evidence>
<evidence type="ECO:0000313" key="2">
    <source>
        <dbReference type="EMBL" id="KAL3102979.1"/>
    </source>
</evidence>
<feature type="region of interest" description="Disordered" evidence="1">
    <location>
        <begin position="327"/>
        <end position="365"/>
    </location>
</feature>
<evidence type="ECO:0000313" key="3">
    <source>
        <dbReference type="Proteomes" id="UP001620626"/>
    </source>
</evidence>
<feature type="compositionally biased region" description="Basic residues" evidence="1">
    <location>
        <begin position="353"/>
        <end position="365"/>
    </location>
</feature>
<feature type="compositionally biased region" description="Polar residues" evidence="1">
    <location>
        <begin position="331"/>
        <end position="352"/>
    </location>
</feature>
<name>A0ABD2KJQ9_9BILA</name>
<comment type="caution">
    <text evidence="2">The sequence shown here is derived from an EMBL/GenBank/DDBJ whole genome shotgun (WGS) entry which is preliminary data.</text>
</comment>
<gene>
    <name evidence="2" type="ORF">niasHT_025887</name>
</gene>